<dbReference type="AlphaFoldDB" id="A0A4R2RGE6"/>
<name>A0A4R2RGE6_9FIRM</name>
<keyword evidence="1" id="KW-1133">Transmembrane helix</keyword>
<evidence type="ECO:0000313" key="2">
    <source>
        <dbReference type="EMBL" id="TCP61469.1"/>
    </source>
</evidence>
<gene>
    <name evidence="2" type="ORF">EDD73_1287</name>
</gene>
<keyword evidence="1" id="KW-0472">Membrane</keyword>
<organism evidence="2 3">
    <name type="scientific">Heliophilum fasciatum</name>
    <dbReference type="NCBI Taxonomy" id="35700"/>
    <lineage>
        <taxon>Bacteria</taxon>
        <taxon>Bacillati</taxon>
        <taxon>Bacillota</taxon>
        <taxon>Clostridia</taxon>
        <taxon>Eubacteriales</taxon>
        <taxon>Heliobacteriaceae</taxon>
        <taxon>Heliophilum</taxon>
    </lineage>
</organism>
<evidence type="ECO:0000313" key="3">
    <source>
        <dbReference type="Proteomes" id="UP000294813"/>
    </source>
</evidence>
<reference evidence="2 3" key="1">
    <citation type="submission" date="2019-03" db="EMBL/GenBank/DDBJ databases">
        <title>Genomic Encyclopedia of Type Strains, Phase IV (KMG-IV): sequencing the most valuable type-strain genomes for metagenomic binning, comparative biology and taxonomic classification.</title>
        <authorList>
            <person name="Goeker M."/>
        </authorList>
    </citation>
    <scope>NUCLEOTIDE SEQUENCE [LARGE SCALE GENOMIC DNA]</scope>
    <source>
        <strain evidence="2 3">DSM 11170</strain>
    </source>
</reference>
<sequence>MIYLGLLAPLLIALYTISYGRWLSGQKQRLAAYYSYFLALITILAPAITLFMRP</sequence>
<keyword evidence="3" id="KW-1185">Reference proteome</keyword>
<comment type="caution">
    <text evidence="2">The sequence shown here is derived from an EMBL/GenBank/DDBJ whole genome shotgun (WGS) entry which is preliminary data.</text>
</comment>
<proteinExistence type="predicted"/>
<feature type="transmembrane region" description="Helical" evidence="1">
    <location>
        <begin position="30"/>
        <end position="52"/>
    </location>
</feature>
<dbReference type="RefSeq" id="WP_165876499.1">
    <property type="nucleotide sequence ID" value="NZ_JAOQNU010000029.1"/>
</dbReference>
<dbReference type="EMBL" id="SLXT01000028">
    <property type="protein sequence ID" value="TCP61469.1"/>
    <property type="molecule type" value="Genomic_DNA"/>
</dbReference>
<dbReference type="Proteomes" id="UP000294813">
    <property type="component" value="Unassembled WGS sequence"/>
</dbReference>
<protein>
    <submittedName>
        <fullName evidence="2">Uncharacterized protein</fullName>
    </submittedName>
</protein>
<evidence type="ECO:0000256" key="1">
    <source>
        <dbReference type="SAM" id="Phobius"/>
    </source>
</evidence>
<keyword evidence="1" id="KW-0812">Transmembrane</keyword>
<accession>A0A4R2RGE6</accession>